<proteinExistence type="predicted"/>
<sequence>MAAQMPREEIDLTDDKPLAARRKRRFSTGIVDPVSMANVQQPDKCPRQPLKTPNNNKKRARFSDPDPEIFTASSSTGLTPSMDRASFERRDRDTSPTRPSPSRPRRAAKTPRAPSFPSQLSISLLSPSLSPSPVPLSDDFQFAPLHMVLGQRVTRRLKRKLKDHLSEEISCVDAGRRSDTQLRQEIKDLKEQLVLAKESEKKLGDGSEGNEPNTKRIQQLEQELDQLKRERSTTAEPNRSVHKTQEFRRPNVGSFVDDDGSDTLTLSGADIHGPLTPGIEIYVDEGSDGVLLAPDSDSNGVLRDVELVQASSSVKEAATQASVPSPHVETFRAARLCLEHLFPGEIALGLVPEDPKPLFDIIFQRMETLKAQSLMAGNALARTQIQEMNLRNQFNAVLEQLERARKYAEGTSTRTSNEKARADSNQARVQALETSVQAATTKVSELEKNVDEKDRSISKLQDALGTYREEVGKLEVLITQMEADHNTVMANLQAEMDEAVADLECHVAAETVGRREAEQEVEEQKERIEQLKVKELELKTALNDKQQIIRETERIFEEERLGREREVGGLNVHIGQLSSDLSESNGKLIDAEQNQQILLTKLQEERDAGIRAVKAVQAELAVAVGKSEDIRIAHVSDSQRRGAEVTEYKGLLTPISACRFRDVEGYVEVRRGKGKRRQRDSAVVIQEEDEDEDMNMADDV</sequence>
<evidence type="ECO:0000256" key="2">
    <source>
        <dbReference type="SAM" id="MobiDB-lite"/>
    </source>
</evidence>
<evidence type="ECO:0000313" key="4">
    <source>
        <dbReference type="Proteomes" id="UP001590950"/>
    </source>
</evidence>
<feature type="compositionally biased region" description="Basic and acidic residues" evidence="2">
    <location>
        <begin position="1"/>
        <end position="18"/>
    </location>
</feature>
<dbReference type="PANTHER" id="PTHR45615:SF40">
    <property type="entry name" value="MYOSIN HEAVY CHAIN, NON-MUSCLE"/>
    <property type="match status" value="1"/>
</dbReference>
<dbReference type="Proteomes" id="UP001590950">
    <property type="component" value="Unassembled WGS sequence"/>
</dbReference>
<feature type="compositionally biased region" description="Low complexity" evidence="2">
    <location>
        <begin position="110"/>
        <end position="119"/>
    </location>
</feature>
<comment type="caution">
    <text evidence="3">The sequence shown here is derived from an EMBL/GenBank/DDBJ whole genome shotgun (WGS) entry which is preliminary data.</text>
</comment>
<evidence type="ECO:0000256" key="1">
    <source>
        <dbReference type="SAM" id="Coils"/>
    </source>
</evidence>
<feature type="coiled-coil region" evidence="1">
    <location>
        <begin position="429"/>
        <end position="463"/>
    </location>
</feature>
<gene>
    <name evidence="3" type="ORF">N7G274_007189</name>
</gene>
<protein>
    <submittedName>
        <fullName evidence="3">Uncharacterized protein</fullName>
    </submittedName>
</protein>
<feature type="region of interest" description="Disordered" evidence="2">
    <location>
        <begin position="671"/>
        <end position="700"/>
    </location>
</feature>
<keyword evidence="4" id="KW-1185">Reference proteome</keyword>
<keyword evidence="1" id="KW-0175">Coiled coil</keyword>
<feature type="region of interest" description="Disordered" evidence="2">
    <location>
        <begin position="198"/>
        <end position="217"/>
    </location>
</feature>
<evidence type="ECO:0000313" key="3">
    <source>
        <dbReference type="EMBL" id="KAL2040286.1"/>
    </source>
</evidence>
<feature type="region of interest" description="Disordered" evidence="2">
    <location>
        <begin position="1"/>
        <end position="119"/>
    </location>
</feature>
<dbReference type="EMBL" id="JBEFKJ010000022">
    <property type="protein sequence ID" value="KAL2040286.1"/>
    <property type="molecule type" value="Genomic_DNA"/>
</dbReference>
<dbReference type="PANTHER" id="PTHR45615">
    <property type="entry name" value="MYOSIN HEAVY CHAIN, NON-MUSCLE"/>
    <property type="match status" value="1"/>
</dbReference>
<dbReference type="Gene3D" id="1.20.5.340">
    <property type="match status" value="1"/>
</dbReference>
<accession>A0ABR4A4K9</accession>
<organism evidence="3 4">
    <name type="scientific">Stereocaulon virgatum</name>
    <dbReference type="NCBI Taxonomy" id="373712"/>
    <lineage>
        <taxon>Eukaryota</taxon>
        <taxon>Fungi</taxon>
        <taxon>Dikarya</taxon>
        <taxon>Ascomycota</taxon>
        <taxon>Pezizomycotina</taxon>
        <taxon>Lecanoromycetes</taxon>
        <taxon>OSLEUM clade</taxon>
        <taxon>Lecanoromycetidae</taxon>
        <taxon>Lecanorales</taxon>
        <taxon>Lecanorineae</taxon>
        <taxon>Stereocaulaceae</taxon>
        <taxon>Stereocaulon</taxon>
    </lineage>
</organism>
<reference evidence="3 4" key="1">
    <citation type="submission" date="2024-09" db="EMBL/GenBank/DDBJ databases">
        <title>Rethinking Asexuality: The Enigmatic Case of Functional Sexual Genes in Lepraria (Stereocaulaceae).</title>
        <authorList>
            <person name="Doellman M."/>
            <person name="Sun Y."/>
            <person name="Barcenas-Pena A."/>
            <person name="Lumbsch H.T."/>
            <person name="Grewe F."/>
        </authorList>
    </citation>
    <scope>NUCLEOTIDE SEQUENCE [LARGE SCALE GENOMIC DNA]</scope>
    <source>
        <strain evidence="3 4">Mercado 3170</strain>
    </source>
</reference>
<feature type="coiled-coil region" evidence="1">
    <location>
        <begin position="489"/>
        <end position="551"/>
    </location>
</feature>
<feature type="compositionally biased region" description="Basic and acidic residues" evidence="2">
    <location>
        <begin position="85"/>
        <end position="95"/>
    </location>
</feature>
<feature type="compositionally biased region" description="Acidic residues" evidence="2">
    <location>
        <begin position="686"/>
        <end position="700"/>
    </location>
</feature>
<name>A0ABR4A4K9_9LECA</name>